<dbReference type="GO" id="GO:0031179">
    <property type="term" value="P:peptide modification"/>
    <property type="evidence" value="ECO:0007669"/>
    <property type="project" value="InterPro"/>
</dbReference>
<dbReference type="NCBIfam" id="TIGR03897">
    <property type="entry name" value="lanti_2_LanM"/>
    <property type="match status" value="1"/>
</dbReference>
<feature type="domain" description="Lantibiotic biosynthesis protein dehydration" evidence="1">
    <location>
        <begin position="211"/>
        <end position="579"/>
    </location>
</feature>
<dbReference type="Pfam" id="PF05147">
    <property type="entry name" value="LANC_like"/>
    <property type="match status" value="1"/>
</dbReference>
<dbReference type="Gene3D" id="1.50.10.20">
    <property type="match status" value="1"/>
</dbReference>
<dbReference type="PIRSF" id="PIRSF037228">
    <property type="entry name" value="Lant_mod_RumM"/>
    <property type="match status" value="1"/>
</dbReference>
<dbReference type="SUPFAM" id="SSF158745">
    <property type="entry name" value="LanC-like"/>
    <property type="match status" value="1"/>
</dbReference>
<keyword evidence="3" id="KW-1185">Reference proteome</keyword>
<comment type="caution">
    <text evidence="2">The sequence shown here is derived from an EMBL/GenBank/DDBJ whole genome shotgun (WGS) entry which is preliminary data.</text>
</comment>
<dbReference type="InterPro" id="IPR025410">
    <property type="entry name" value="Lant_dehyd"/>
</dbReference>
<evidence type="ECO:0000313" key="2">
    <source>
        <dbReference type="EMBL" id="TCO62278.1"/>
    </source>
</evidence>
<evidence type="ECO:0000313" key="3">
    <source>
        <dbReference type="Proteomes" id="UP000295680"/>
    </source>
</evidence>
<dbReference type="EMBL" id="SLWS01000002">
    <property type="protein sequence ID" value="TCO62278.1"/>
    <property type="molecule type" value="Genomic_DNA"/>
</dbReference>
<dbReference type="Pfam" id="PF13575">
    <property type="entry name" value="DUF4135"/>
    <property type="match status" value="1"/>
</dbReference>
<organism evidence="2 3">
    <name type="scientific">Actinocrispum wychmicini</name>
    <dbReference type="NCBI Taxonomy" id="1213861"/>
    <lineage>
        <taxon>Bacteria</taxon>
        <taxon>Bacillati</taxon>
        <taxon>Actinomycetota</taxon>
        <taxon>Actinomycetes</taxon>
        <taxon>Pseudonocardiales</taxon>
        <taxon>Pseudonocardiaceae</taxon>
        <taxon>Actinocrispum</taxon>
    </lineage>
</organism>
<dbReference type="Proteomes" id="UP000295680">
    <property type="component" value="Unassembled WGS sequence"/>
</dbReference>
<proteinExistence type="predicted"/>
<dbReference type="RefSeq" id="WP_132113924.1">
    <property type="nucleotide sequence ID" value="NZ_SLWS01000002.1"/>
</dbReference>
<dbReference type="InterPro" id="IPR007822">
    <property type="entry name" value="LANC-like"/>
</dbReference>
<sequence>MCATPLVPQLSDRMPAPFWWAAGLNLAERSPAGPRTADAGPEALARLAQWSDGAGVDRAGLLALLAESPQALAARRARPRWAELVERVIALAPETRRPVHRVPPAQRARRGAALFAPALQPFVDVAVDSLRRWADQACVADVCVDLDAVCARFADALGKRLAELAARTLVLELDLARRAGRLTGHTDTDRFDDFLAGVATADGLRSLCGTYPVLARLLAQAVLHTVEAYQEVLRRFATDRADIVRAVLDRVDPGRLIAIEHGAGDTHRAGRAVAVLRFTAGNVMYKPRSLALHEHFQDLVGWLNVRVLGLGLRLIRSLPRDCYGWQEYVTHRPCADTAAVEQFYHRHGALLALVYALDGTDVHFENVIADADQPVIVDIEALFQPVLPVSAVTGADPATKVLATSVAGTALLPTLLAGEHGAVDVSGLGADRDAPLPNDVVSWSAPGTDRMRLVRTQAGLSGGANRASVDGADVEPRHYVGALLAGFHAAYDAIIHGRDELLAWVTRCADDEIRVLLRSTQEYAALLVESTHPDVLQDGLDRDAVFDLLWSAARNEVARTAAAHEATDLWLGDVPIFVTTPGSTDLRSGRGERIADALDSRGLDRVAAKLAGLGELDRQRQEWVIRAAMATRAPTRWHAPAAALAGTPTAVVPDPDRLLTAACRIADEIVVDAVFDDHRVNWLGMEPVGPDHWAVRAMGAGLADGYTGVALFLGQLGALTGVARYTDLAGRAIAPLPRLLDALAADEEQATVAGCGAFAGLGGIAYALARLADLLPDKALRDWLAVAVPLVGRSATDSATGVADGLAGGLAALLAVHDQTGSPAAADWAAVLAGRLALAAKPDQTGFLYGRNGIDWALRRFHGAAPGGTAVREWSTDADFGWCHGIAGTVLASGGSPELADRFVRAVAGRPLADDMSLCHGELGVLDALTAMSAWHEQAAAVRDRRTAALLGVLERVGPRCGTPDGIVVPGLLTGLAGIGYGLLRLSRGARVPSVLLLATDDTVTTKESPK</sequence>
<reference evidence="2 3" key="1">
    <citation type="submission" date="2019-03" db="EMBL/GenBank/DDBJ databases">
        <title>Genomic Encyclopedia of Type Strains, Phase IV (KMG-IV): sequencing the most valuable type-strain genomes for metagenomic binning, comparative biology and taxonomic classification.</title>
        <authorList>
            <person name="Goeker M."/>
        </authorList>
    </citation>
    <scope>NUCLEOTIDE SEQUENCE [LARGE SCALE GENOMIC DNA]</scope>
    <source>
        <strain evidence="2 3">DSM 45934</strain>
    </source>
</reference>
<name>A0A4R2JXX3_9PSEU</name>
<dbReference type="InterPro" id="IPR017146">
    <property type="entry name" value="Lanti_2_LanM"/>
</dbReference>
<dbReference type="CDD" id="cd04792">
    <property type="entry name" value="LanM-like"/>
    <property type="match status" value="1"/>
</dbReference>
<dbReference type="AlphaFoldDB" id="A0A4R2JXX3"/>
<dbReference type="SMART" id="SM01260">
    <property type="entry name" value="LANC_like"/>
    <property type="match status" value="1"/>
</dbReference>
<dbReference type="OrthoDB" id="9148343at2"/>
<protein>
    <submittedName>
        <fullName evidence="2">Type 2 lantibiotic biosynthesis protein LanM</fullName>
    </submittedName>
</protein>
<evidence type="ECO:0000259" key="1">
    <source>
        <dbReference type="Pfam" id="PF13575"/>
    </source>
</evidence>
<gene>
    <name evidence="2" type="ORF">EV192_102415</name>
</gene>
<dbReference type="PRINTS" id="PR01950">
    <property type="entry name" value="LANCSUPER"/>
</dbReference>
<accession>A0A4R2JXX3</accession>